<dbReference type="SUPFAM" id="SSF81383">
    <property type="entry name" value="F-box domain"/>
    <property type="match status" value="1"/>
</dbReference>
<dbReference type="InterPro" id="IPR001810">
    <property type="entry name" value="F-box_dom"/>
</dbReference>
<dbReference type="SUPFAM" id="SSF52047">
    <property type="entry name" value="RNI-like"/>
    <property type="match status" value="1"/>
</dbReference>
<dbReference type="InterPro" id="IPR036047">
    <property type="entry name" value="F-box-like_dom_sf"/>
</dbReference>
<proteinExistence type="predicted"/>
<feature type="domain" description="F-box" evidence="1">
    <location>
        <begin position="38"/>
        <end position="93"/>
    </location>
</feature>
<dbReference type="Gene3D" id="3.80.10.10">
    <property type="entry name" value="Ribonuclease Inhibitor"/>
    <property type="match status" value="1"/>
</dbReference>
<dbReference type="OrthoDB" id="3463436at2759"/>
<evidence type="ECO:0000313" key="2">
    <source>
        <dbReference type="EMBL" id="KAG4420666.1"/>
    </source>
</evidence>
<dbReference type="Proteomes" id="UP000664132">
    <property type="component" value="Unassembled WGS sequence"/>
</dbReference>
<protein>
    <recommendedName>
        <fullName evidence="1">F-box domain-containing protein</fullName>
    </recommendedName>
</protein>
<gene>
    <name evidence="2" type="ORF">IFR04_006154</name>
</gene>
<dbReference type="InterPro" id="IPR032675">
    <property type="entry name" value="LRR_dom_sf"/>
</dbReference>
<evidence type="ECO:0000259" key="1">
    <source>
        <dbReference type="Pfam" id="PF12937"/>
    </source>
</evidence>
<evidence type="ECO:0000313" key="3">
    <source>
        <dbReference type="Proteomes" id="UP000664132"/>
    </source>
</evidence>
<accession>A0A8H7TKN2</accession>
<organism evidence="2 3">
    <name type="scientific">Cadophora malorum</name>
    <dbReference type="NCBI Taxonomy" id="108018"/>
    <lineage>
        <taxon>Eukaryota</taxon>
        <taxon>Fungi</taxon>
        <taxon>Dikarya</taxon>
        <taxon>Ascomycota</taxon>
        <taxon>Pezizomycotina</taxon>
        <taxon>Leotiomycetes</taxon>
        <taxon>Helotiales</taxon>
        <taxon>Ploettnerulaceae</taxon>
        <taxon>Cadophora</taxon>
    </lineage>
</organism>
<name>A0A8H7TKN2_9HELO</name>
<reference evidence="2" key="1">
    <citation type="submission" date="2021-02" db="EMBL/GenBank/DDBJ databases">
        <title>Genome sequence Cadophora malorum strain M34.</title>
        <authorList>
            <person name="Stefanovic E."/>
            <person name="Vu D."/>
            <person name="Scully C."/>
            <person name="Dijksterhuis J."/>
            <person name="Roader J."/>
            <person name="Houbraken J."/>
        </authorList>
    </citation>
    <scope>NUCLEOTIDE SEQUENCE</scope>
    <source>
        <strain evidence="2">M34</strain>
    </source>
</reference>
<comment type="caution">
    <text evidence="2">The sequence shown here is derived from an EMBL/GenBank/DDBJ whole genome shotgun (WGS) entry which is preliminary data.</text>
</comment>
<keyword evidence="3" id="KW-1185">Reference proteome</keyword>
<dbReference type="Gene3D" id="1.20.1280.50">
    <property type="match status" value="1"/>
</dbReference>
<sequence>MDILRQSYLRRTADGQLLLQNPHRSLAAESNQPHVGTISILPDEILSEILSYVPPRIKANLSERENDNETFPLTLVCKKWQRAYGPTLFRTITTQYSYGKKLCRSRALLELLNVRPHLKCYPRELRITTAGTTAHAALYRIVTAIIKCCPGLRQVCFCSMYTAEASKALSAISTLPRLESLNLAGPSLQLFFGTFTLPSLRNLTLSYYGPGRTPEDDAAVLGHGEPISITQSQLEQLFPVSKYHTGNVTTMSLPLPACHPNVTEHILRWPSALTDFSISFQQSIVQKHYTVPAMQRILDIQRSSLKRITLGILWGSLNRNVGCPDFSLFPHLETLSISSYNLIRSETPVDAARNLSAPSLRFVFRTEDVRRMKEFARVRESYPGGELEKMVIESFPRGDDPDDLHEQLLQPGYAGQMSLEDKAERIAWPWRYLEEAREDALEFGLEIEFEVDWTREEWDRIVRGEKGGMVDELEDL</sequence>
<dbReference type="Pfam" id="PF12937">
    <property type="entry name" value="F-box-like"/>
    <property type="match status" value="1"/>
</dbReference>
<dbReference type="AlphaFoldDB" id="A0A8H7TKN2"/>
<dbReference type="EMBL" id="JAFJYH010000079">
    <property type="protein sequence ID" value="KAG4420666.1"/>
    <property type="molecule type" value="Genomic_DNA"/>
</dbReference>